<dbReference type="EMBL" id="FMXP01000018">
    <property type="protein sequence ID" value="SDB28703.1"/>
    <property type="molecule type" value="Genomic_DNA"/>
</dbReference>
<dbReference type="STRING" id="439219.SAMN02910293_01446"/>
<dbReference type="RefSeq" id="WP_074486193.1">
    <property type="nucleotide sequence ID" value="NZ_FMXP01000018.1"/>
</dbReference>
<dbReference type="NCBIfam" id="NF046071">
    <property type="entry name" value="B1-4RhmsylTfaseCps2T"/>
    <property type="match status" value="1"/>
</dbReference>
<feature type="domain" description="DUF1972" evidence="1">
    <location>
        <begin position="1"/>
        <end position="185"/>
    </location>
</feature>
<reference evidence="2 3" key="1">
    <citation type="submission" date="2016-10" db="EMBL/GenBank/DDBJ databases">
        <authorList>
            <person name="de Groot N.N."/>
        </authorList>
    </citation>
    <scope>NUCLEOTIDE SEQUENCE [LARGE SCALE GENOMIC DNA]</scope>
    <source>
        <strain evidence="2 3">A-4</strain>
    </source>
</reference>
<dbReference type="SUPFAM" id="SSF53756">
    <property type="entry name" value="UDP-Glycosyltransferase/glycogen phosphorylase"/>
    <property type="match status" value="1"/>
</dbReference>
<evidence type="ECO:0000313" key="2">
    <source>
        <dbReference type="EMBL" id="SDB28703.1"/>
    </source>
</evidence>
<evidence type="ECO:0000313" key="3">
    <source>
        <dbReference type="Proteomes" id="UP000182508"/>
    </source>
</evidence>
<dbReference type="PANTHER" id="PTHR46401">
    <property type="entry name" value="GLYCOSYLTRANSFERASE WBBK-RELATED"/>
    <property type="match status" value="1"/>
</dbReference>
<dbReference type="CDD" id="cd04955">
    <property type="entry name" value="GT4-like"/>
    <property type="match status" value="1"/>
</dbReference>
<dbReference type="Pfam" id="PF09314">
    <property type="entry name" value="DUF1972"/>
    <property type="match status" value="1"/>
</dbReference>
<dbReference type="AlphaFoldDB" id="A0A1G6C730"/>
<evidence type="ECO:0000259" key="1">
    <source>
        <dbReference type="Pfam" id="PF09314"/>
    </source>
</evidence>
<dbReference type="eggNOG" id="COG0438">
    <property type="taxonomic scope" value="Bacteria"/>
</dbReference>
<dbReference type="InterPro" id="IPR015393">
    <property type="entry name" value="DUF1972"/>
</dbReference>
<dbReference type="GO" id="GO:0016757">
    <property type="term" value="F:glycosyltransferase activity"/>
    <property type="evidence" value="ECO:0007669"/>
    <property type="project" value="TreeGrafter"/>
</dbReference>
<keyword evidence="2" id="KW-0808">Transferase</keyword>
<accession>A0A1G6C730</accession>
<proteinExistence type="predicted"/>
<sequence>MQHVFIIGSRGLPAQYGGFETFVEELVKHQMSSDITYHVACLSDQEHETHFDYAGADCFNIKAPKLGPARVIAYDMMAISYGLKMVQKQDIKEPIFYILGNTIGAFINNFANKIHAVGGKLFVNPDGLEWKRSKWSKPVQAYLKYAEKCMANQADLVISDNVGIENYIKETYPSSKTSFIAYGTDLEPSTLTSKDDKARQWFDTWQTAENDYYLVVGRFVPENNYETAIREFMASETKRDLIIICNHQGNAYFETLKNKTHFDSDKRIKFVGTVYDRDLLNYIRENAFAYIHGHEVGGTNPGLLEALAHTNLNLVLGVDFNKSVAKNSAFYWTKASGSLTSLINDADTGYQFRDYGERARAIIQENYTWEKIVGEYEDLFLNGH</sequence>
<organism evidence="2 3">
    <name type="scientific">Streptococcus henryi</name>
    <dbReference type="NCBI Taxonomy" id="439219"/>
    <lineage>
        <taxon>Bacteria</taxon>
        <taxon>Bacillati</taxon>
        <taxon>Bacillota</taxon>
        <taxon>Bacilli</taxon>
        <taxon>Lactobacillales</taxon>
        <taxon>Streptococcaceae</taxon>
        <taxon>Streptococcus</taxon>
    </lineage>
</organism>
<name>A0A1G6C730_9STRE</name>
<gene>
    <name evidence="2" type="ORF">SAMN02910293_01446</name>
</gene>
<protein>
    <submittedName>
        <fullName evidence="2">Rhamnosyltransferase</fullName>
    </submittedName>
</protein>
<dbReference type="PANTHER" id="PTHR46401:SF8">
    <property type="entry name" value="BLL6006 PROTEIN"/>
    <property type="match status" value="1"/>
</dbReference>
<dbReference type="Gene3D" id="3.40.50.2000">
    <property type="entry name" value="Glycogen Phosphorylase B"/>
    <property type="match status" value="2"/>
</dbReference>
<dbReference type="Proteomes" id="UP000182508">
    <property type="component" value="Unassembled WGS sequence"/>
</dbReference>
<keyword evidence="3" id="KW-1185">Reference proteome</keyword>